<dbReference type="Gene3D" id="1.10.287.110">
    <property type="entry name" value="DnaJ domain"/>
    <property type="match status" value="1"/>
</dbReference>
<dbReference type="CDD" id="cd06257">
    <property type="entry name" value="DnaJ"/>
    <property type="match status" value="1"/>
</dbReference>
<evidence type="ECO:0000256" key="3">
    <source>
        <dbReference type="SAM" id="Phobius"/>
    </source>
</evidence>
<name>A0ABQ1G493_9GAMM</name>
<dbReference type="RefSeq" id="WP_188794888.1">
    <property type="nucleotide sequence ID" value="NZ_BMJA01000002.1"/>
</dbReference>
<feature type="compositionally biased region" description="Pro residues" evidence="2">
    <location>
        <begin position="87"/>
        <end position="98"/>
    </location>
</feature>
<protein>
    <recommendedName>
        <fullName evidence="4">J domain-containing protein</fullName>
    </recommendedName>
</protein>
<feature type="transmembrane region" description="Helical" evidence="3">
    <location>
        <begin position="528"/>
        <end position="547"/>
    </location>
</feature>
<evidence type="ECO:0000256" key="1">
    <source>
        <dbReference type="ARBA" id="ARBA00023186"/>
    </source>
</evidence>
<keyword evidence="3" id="KW-1133">Transmembrane helix</keyword>
<dbReference type="Proteomes" id="UP000620046">
    <property type="component" value="Unassembled WGS sequence"/>
</dbReference>
<keyword evidence="3" id="KW-0472">Membrane</keyword>
<keyword evidence="6" id="KW-1185">Reference proteome</keyword>
<dbReference type="PROSITE" id="PS50076">
    <property type="entry name" value="DNAJ_2"/>
    <property type="match status" value="1"/>
</dbReference>
<accession>A0ABQ1G493</accession>
<proteinExistence type="predicted"/>
<dbReference type="Pfam" id="PF00226">
    <property type="entry name" value="DnaJ"/>
    <property type="match status" value="1"/>
</dbReference>
<sequence length="591" mass="64386">MNWAYALLGIPADADATTIKRAYARLLRTTRPDEDAAAFQRLNTAYQLALSQAGNRSTAPAATSAVVAPAREPVSTSAPTASAHPIAAPPQPPKPSIPAPLEVLKPSTPSAPAPGTRPLETLRRSETSKPVPAPSPLEVLKPSAPPTAPAPRSLETLRPSGTAKPTPAPAPLEVLKPAAHNTKPATRQVEVLRPPAPKPAPQINAKQLAERVIREASHAENPQTLSHWLDRCPELWSFQVKQAIGQLMLQHLLREPQPMASANLDVLLRFFDLDHVLSGVNPVTLEQLRNKQAMHWEVLNDQASLARRARIFQNGRPHTLRVRECINLLKQPPRWRPTFVTALTRDKPLHLARLVYTLCNGNIEQLPSVIDREHARFWFRAAGASGIHRERIAINAIRAFTIALACAMGITALTTLLSLQNGDSPSHIWGGGSRVFFALFGGILLIWAIFVGAALIDQWQGQPETTASRKPWLRRLFIPVLSALGLGLDYLGGAPIAASVIVWSLMILSVRRLTHRQPKRPKKPAFNFSPRAIAYLLLVGAVGVGNLVQQIPGGAFDGIPLLGVVSGVTLLVWGIDMWRHRAHLHPKLARS</sequence>
<evidence type="ECO:0000256" key="2">
    <source>
        <dbReference type="SAM" id="MobiDB-lite"/>
    </source>
</evidence>
<feature type="region of interest" description="Disordered" evidence="2">
    <location>
        <begin position="70"/>
        <end position="203"/>
    </location>
</feature>
<dbReference type="InterPro" id="IPR036869">
    <property type="entry name" value="J_dom_sf"/>
</dbReference>
<evidence type="ECO:0000313" key="6">
    <source>
        <dbReference type="Proteomes" id="UP000620046"/>
    </source>
</evidence>
<evidence type="ECO:0000313" key="5">
    <source>
        <dbReference type="EMBL" id="GGA37106.1"/>
    </source>
</evidence>
<evidence type="ECO:0000259" key="4">
    <source>
        <dbReference type="PROSITE" id="PS50076"/>
    </source>
</evidence>
<feature type="transmembrane region" description="Helical" evidence="3">
    <location>
        <begin position="399"/>
        <end position="419"/>
    </location>
</feature>
<organism evidence="5 6">
    <name type="scientific">Dyella nitratireducens</name>
    <dbReference type="NCBI Taxonomy" id="1849580"/>
    <lineage>
        <taxon>Bacteria</taxon>
        <taxon>Pseudomonadati</taxon>
        <taxon>Pseudomonadota</taxon>
        <taxon>Gammaproteobacteria</taxon>
        <taxon>Lysobacterales</taxon>
        <taxon>Rhodanobacteraceae</taxon>
        <taxon>Dyella</taxon>
    </lineage>
</organism>
<keyword evidence="3" id="KW-0812">Transmembrane</keyword>
<feature type="transmembrane region" description="Helical" evidence="3">
    <location>
        <begin position="559"/>
        <end position="578"/>
    </location>
</feature>
<feature type="transmembrane region" description="Helical" evidence="3">
    <location>
        <begin position="435"/>
        <end position="456"/>
    </location>
</feature>
<feature type="transmembrane region" description="Helical" evidence="3">
    <location>
        <begin position="476"/>
        <end position="508"/>
    </location>
</feature>
<keyword evidence="1" id="KW-0143">Chaperone</keyword>
<comment type="caution">
    <text evidence="5">The sequence shown here is derived from an EMBL/GenBank/DDBJ whole genome shotgun (WGS) entry which is preliminary data.</text>
</comment>
<feature type="domain" description="J" evidence="4">
    <location>
        <begin position="3"/>
        <end position="54"/>
    </location>
</feature>
<dbReference type="EMBL" id="BMJA01000002">
    <property type="protein sequence ID" value="GGA37106.1"/>
    <property type="molecule type" value="Genomic_DNA"/>
</dbReference>
<dbReference type="InterPro" id="IPR001623">
    <property type="entry name" value="DnaJ_domain"/>
</dbReference>
<gene>
    <name evidence="5" type="ORF">GCM10010981_27780</name>
</gene>
<reference evidence="6" key="1">
    <citation type="journal article" date="2019" name="Int. J. Syst. Evol. Microbiol.">
        <title>The Global Catalogue of Microorganisms (GCM) 10K type strain sequencing project: providing services to taxonomists for standard genome sequencing and annotation.</title>
        <authorList>
            <consortium name="The Broad Institute Genomics Platform"/>
            <consortium name="The Broad Institute Genome Sequencing Center for Infectious Disease"/>
            <person name="Wu L."/>
            <person name="Ma J."/>
        </authorList>
    </citation>
    <scope>NUCLEOTIDE SEQUENCE [LARGE SCALE GENOMIC DNA]</scope>
    <source>
        <strain evidence="6">CGMCC 1.15439</strain>
    </source>
</reference>
<dbReference type="SUPFAM" id="SSF46565">
    <property type="entry name" value="Chaperone J-domain"/>
    <property type="match status" value="1"/>
</dbReference>